<sequence length="125" mass="13302">MNIRLACLAGAIALASFASAGESKSQSRYLAKPLTGDFYMYGGSLGDSTPPTEKDRKLSLMVTGPLAKDLFDHLGPDIKDACGAGPDQRERGKGDLSCIWTKSEGYSCYVGLDLRTGKSMRGLTC</sequence>
<dbReference type="AlphaFoldDB" id="A0A7X0CG79"/>
<keyword evidence="3" id="KW-1185">Reference proteome</keyword>
<evidence type="ECO:0000313" key="3">
    <source>
        <dbReference type="Proteomes" id="UP000540787"/>
    </source>
</evidence>
<dbReference type="EMBL" id="JACHBX010000004">
    <property type="protein sequence ID" value="MBB6135807.1"/>
    <property type="molecule type" value="Genomic_DNA"/>
</dbReference>
<keyword evidence="1" id="KW-0732">Signal</keyword>
<dbReference type="Proteomes" id="UP000540787">
    <property type="component" value="Unassembled WGS sequence"/>
</dbReference>
<name>A0A7X0CG79_9BURK</name>
<accession>A0A7X0CG79</accession>
<reference evidence="2 3" key="1">
    <citation type="submission" date="2020-08" db="EMBL/GenBank/DDBJ databases">
        <title>The Agave Microbiome: Exploring the role of microbial communities in plant adaptations to desert environments.</title>
        <authorList>
            <person name="Partida-Martinez L.P."/>
        </authorList>
    </citation>
    <scope>NUCLEOTIDE SEQUENCE [LARGE SCALE GENOMIC DNA]</scope>
    <source>
        <strain evidence="2 3">AT3.2</strain>
    </source>
</reference>
<feature type="signal peptide" evidence="1">
    <location>
        <begin position="1"/>
        <end position="20"/>
    </location>
</feature>
<feature type="chain" id="PRO_5031463766" evidence="1">
    <location>
        <begin position="21"/>
        <end position="125"/>
    </location>
</feature>
<organism evidence="2 3">
    <name type="scientific">Massilia aurea</name>
    <dbReference type="NCBI Taxonomy" id="373040"/>
    <lineage>
        <taxon>Bacteria</taxon>
        <taxon>Pseudomonadati</taxon>
        <taxon>Pseudomonadota</taxon>
        <taxon>Betaproteobacteria</taxon>
        <taxon>Burkholderiales</taxon>
        <taxon>Oxalobacteraceae</taxon>
        <taxon>Telluria group</taxon>
        <taxon>Massilia</taxon>
    </lineage>
</organism>
<evidence type="ECO:0000256" key="1">
    <source>
        <dbReference type="SAM" id="SignalP"/>
    </source>
</evidence>
<dbReference type="RefSeq" id="WP_183556449.1">
    <property type="nucleotide sequence ID" value="NZ_JACHBX010000004.1"/>
</dbReference>
<proteinExistence type="predicted"/>
<protein>
    <submittedName>
        <fullName evidence="2">Uncharacterized protein</fullName>
    </submittedName>
</protein>
<evidence type="ECO:0000313" key="2">
    <source>
        <dbReference type="EMBL" id="MBB6135807.1"/>
    </source>
</evidence>
<gene>
    <name evidence="2" type="ORF">HD842_003974</name>
</gene>
<comment type="caution">
    <text evidence="2">The sequence shown here is derived from an EMBL/GenBank/DDBJ whole genome shotgun (WGS) entry which is preliminary data.</text>
</comment>